<keyword evidence="4" id="KW-0130">Cell adhesion</keyword>
<proteinExistence type="inferred from homology"/>
<dbReference type="PANTHER" id="PTHR30093:SF34">
    <property type="entry name" value="PREPILIN PEPTIDASE-DEPENDENT PROTEIN D"/>
    <property type="match status" value="1"/>
</dbReference>
<name>A0A378X683_9NEIS</name>
<dbReference type="EMBL" id="UGRS01000003">
    <property type="protein sequence ID" value="SUA48948.1"/>
    <property type="molecule type" value="Genomic_DNA"/>
</dbReference>
<evidence type="ECO:0000256" key="4">
    <source>
        <dbReference type="ARBA" id="ARBA00022889"/>
    </source>
</evidence>
<dbReference type="InterPro" id="IPR001082">
    <property type="entry name" value="Pilin"/>
</dbReference>
<evidence type="ECO:0000313" key="9">
    <source>
        <dbReference type="Proteomes" id="UP000254055"/>
    </source>
</evidence>
<reference evidence="8 9" key="1">
    <citation type="submission" date="2018-06" db="EMBL/GenBank/DDBJ databases">
        <authorList>
            <consortium name="Pathogen Informatics"/>
            <person name="Doyle S."/>
        </authorList>
    </citation>
    <scope>NUCLEOTIDE SEQUENCE [LARGE SCALE GENOMIC DNA]</scope>
    <source>
        <strain evidence="8 9">NCTC12229</strain>
    </source>
</reference>
<protein>
    <submittedName>
        <fullName evidence="8">Fimbrial protein P9-2 Pilin</fullName>
    </submittedName>
</protein>
<dbReference type="PANTHER" id="PTHR30093">
    <property type="entry name" value="GENERAL SECRETION PATHWAY PROTEIN G"/>
    <property type="match status" value="1"/>
</dbReference>
<evidence type="ECO:0000256" key="7">
    <source>
        <dbReference type="SAM" id="Phobius"/>
    </source>
</evidence>
<keyword evidence="7" id="KW-0472">Membrane</keyword>
<dbReference type="Pfam" id="PF07963">
    <property type="entry name" value="N_methyl"/>
    <property type="match status" value="1"/>
</dbReference>
<dbReference type="AlphaFoldDB" id="A0A378X683"/>
<organism evidence="8 9">
    <name type="scientific">Neisseria zoodegmatis</name>
    <dbReference type="NCBI Taxonomy" id="326523"/>
    <lineage>
        <taxon>Bacteria</taxon>
        <taxon>Pseudomonadati</taxon>
        <taxon>Pseudomonadota</taxon>
        <taxon>Betaproteobacteria</taxon>
        <taxon>Neisseriales</taxon>
        <taxon>Neisseriaceae</taxon>
        <taxon>Neisseria</taxon>
    </lineage>
</organism>
<dbReference type="Pfam" id="PF00114">
    <property type="entry name" value="Pilin"/>
    <property type="match status" value="1"/>
</dbReference>
<dbReference type="InterPro" id="IPR012902">
    <property type="entry name" value="N_methyl_site"/>
</dbReference>
<dbReference type="PROSITE" id="PS00409">
    <property type="entry name" value="PROKAR_NTER_METHYL"/>
    <property type="match status" value="1"/>
</dbReference>
<evidence type="ECO:0000256" key="3">
    <source>
        <dbReference type="ARBA" id="ARBA00022481"/>
    </source>
</evidence>
<accession>A0A378X683</accession>
<dbReference type="InterPro" id="IPR045584">
    <property type="entry name" value="Pilin-like"/>
</dbReference>
<keyword evidence="3" id="KW-0488">Methylation</keyword>
<evidence type="ECO:0000256" key="2">
    <source>
        <dbReference type="ARBA" id="ARBA00011156"/>
    </source>
</evidence>
<dbReference type="NCBIfam" id="TIGR02532">
    <property type="entry name" value="IV_pilin_GFxxxE"/>
    <property type="match status" value="1"/>
</dbReference>
<keyword evidence="7" id="KW-1133">Transmembrane helix</keyword>
<dbReference type="SUPFAM" id="SSF54523">
    <property type="entry name" value="Pili subunits"/>
    <property type="match status" value="1"/>
</dbReference>
<comment type="similarity">
    <text evidence="1 6">Belongs to the N-Me-Phe pilin family.</text>
</comment>
<evidence type="ECO:0000256" key="5">
    <source>
        <dbReference type="ARBA" id="ARBA00023157"/>
    </source>
</evidence>
<gene>
    <name evidence="8" type="primary">pilE_2</name>
    <name evidence="8" type="ORF">NCTC12229_02372</name>
</gene>
<evidence type="ECO:0000256" key="6">
    <source>
        <dbReference type="RuleBase" id="RU000389"/>
    </source>
</evidence>
<keyword evidence="6" id="KW-0281">Fimbrium</keyword>
<sequence>MIKRLKGFTLIELMIVVAIIGILAALALPAYQIYTTRARVAEAIMAMANCRAAVTEASQSGFLNAPTAINGFSCGNYGSTAHTFNIDTDSNGKITAVLHNISGLGANNKIELIPYTDTAMTTPAVASDFMRASAKAIKAWKCAVPEKNGVAPLYLPASCR</sequence>
<comment type="subunit">
    <text evidence="2">The pili are polar flexible filaments of about 5.4 nanometers diameter and 2.5 micrometers average length; they consist of only a single polypeptide chain arranged in a helical configuration of five subunits per turn in the assembled pilus.</text>
</comment>
<dbReference type="GO" id="GO:0007155">
    <property type="term" value="P:cell adhesion"/>
    <property type="evidence" value="ECO:0007669"/>
    <property type="project" value="UniProtKB-KW"/>
</dbReference>
<evidence type="ECO:0000256" key="1">
    <source>
        <dbReference type="ARBA" id="ARBA00005233"/>
    </source>
</evidence>
<keyword evidence="5" id="KW-1015">Disulfide bond</keyword>
<dbReference type="OrthoDB" id="8607132at2"/>
<dbReference type="Proteomes" id="UP000254055">
    <property type="component" value="Unassembled WGS sequence"/>
</dbReference>
<evidence type="ECO:0000313" key="8">
    <source>
        <dbReference type="EMBL" id="SUA48948.1"/>
    </source>
</evidence>
<keyword evidence="7" id="KW-0812">Transmembrane</keyword>
<dbReference type="Gene3D" id="3.30.700.10">
    <property type="entry name" value="Glycoprotein, Type 4 Pilin"/>
    <property type="match status" value="1"/>
</dbReference>
<dbReference type="GO" id="GO:0009289">
    <property type="term" value="C:pilus"/>
    <property type="evidence" value="ECO:0007669"/>
    <property type="project" value="InterPro"/>
</dbReference>
<feature type="transmembrane region" description="Helical" evidence="7">
    <location>
        <begin position="7"/>
        <end position="31"/>
    </location>
</feature>